<dbReference type="GeneID" id="72063831"/>
<dbReference type="PANTHER" id="PTHR48100">
    <property type="entry name" value="BROAD-SPECIFICITY PHOSPHATASE YOR283W-RELATED"/>
    <property type="match status" value="1"/>
</dbReference>
<dbReference type="InterPro" id="IPR050275">
    <property type="entry name" value="PGM_Phosphatase"/>
</dbReference>
<protein>
    <recommendedName>
        <fullName evidence="4">Phosphoglycerate mutase</fullName>
    </recommendedName>
</protein>
<feature type="region of interest" description="Disordered" evidence="1">
    <location>
        <begin position="238"/>
        <end position="305"/>
    </location>
</feature>
<dbReference type="Gene3D" id="3.40.50.1240">
    <property type="entry name" value="Phosphoglycerate mutase-like"/>
    <property type="match status" value="1"/>
</dbReference>
<dbReference type="EMBL" id="CP086355">
    <property type="protein sequence ID" value="UNI15328.1"/>
    <property type="molecule type" value="Genomic_DNA"/>
</dbReference>
<dbReference type="GO" id="GO:0016791">
    <property type="term" value="F:phosphatase activity"/>
    <property type="evidence" value="ECO:0007669"/>
    <property type="project" value="TreeGrafter"/>
</dbReference>
<dbReference type="SMART" id="SM00855">
    <property type="entry name" value="PGAM"/>
    <property type="match status" value="1"/>
</dbReference>
<evidence type="ECO:0000256" key="1">
    <source>
        <dbReference type="SAM" id="MobiDB-lite"/>
    </source>
</evidence>
<reference evidence="2" key="1">
    <citation type="submission" date="2021-11" db="EMBL/GenBank/DDBJ databases">
        <title>Purpureocillium_takamizusanense_genome.</title>
        <authorList>
            <person name="Nguyen N.-H."/>
        </authorList>
    </citation>
    <scope>NUCLEOTIDE SEQUENCE</scope>
    <source>
        <strain evidence="2">PT3</strain>
    </source>
</reference>
<name>A0A9Q8QA04_9HYPO</name>
<dbReference type="InterPro" id="IPR013078">
    <property type="entry name" value="His_Pase_superF_clade-1"/>
</dbReference>
<keyword evidence="3" id="KW-1185">Reference proteome</keyword>
<evidence type="ECO:0000313" key="2">
    <source>
        <dbReference type="EMBL" id="UNI15328.1"/>
    </source>
</evidence>
<dbReference type="InterPro" id="IPR029033">
    <property type="entry name" value="His_PPase_superfam"/>
</dbReference>
<gene>
    <name evidence="2" type="ORF">JDV02_001870</name>
</gene>
<dbReference type="CDD" id="cd07067">
    <property type="entry name" value="HP_PGM_like"/>
    <property type="match status" value="1"/>
</dbReference>
<sequence length="305" mass="33212">MPPTIVLIRHAQALHNAHRDHSIHDPPLTDLGLEQCASLRASLLERFGDGHDAEGRQQLALMPPRAEDVAVIVSPMRRTLQTATLALDWLVDRGVRFEASADWQENSDQPCDTGSPLAAIAPSFPHVSFSDVSPLWPDKTTTTSSSSSSSPSTSSASASAEASSASASAAQLFGYTRASILARGRRALEALHARPERLVFVVSHSGFLRAGVCRWWFFNADYRIFDFDFVAVNDPAVSSEEGGEEKHQHQHHQQQQQQQARGEEDNRLLLRQHHSTDPKGGLGSSFAERVALGEGLPRGENGVAT</sequence>
<dbReference type="PANTHER" id="PTHR48100:SF24">
    <property type="entry name" value="PHOSPHOGLYCERATE MUTASE"/>
    <property type="match status" value="1"/>
</dbReference>
<dbReference type="KEGG" id="ptkz:JDV02_001870"/>
<accession>A0A9Q8QA04</accession>
<organism evidence="2 3">
    <name type="scientific">Purpureocillium takamizusanense</name>
    <dbReference type="NCBI Taxonomy" id="2060973"/>
    <lineage>
        <taxon>Eukaryota</taxon>
        <taxon>Fungi</taxon>
        <taxon>Dikarya</taxon>
        <taxon>Ascomycota</taxon>
        <taxon>Pezizomycotina</taxon>
        <taxon>Sordariomycetes</taxon>
        <taxon>Hypocreomycetidae</taxon>
        <taxon>Hypocreales</taxon>
        <taxon>Ophiocordycipitaceae</taxon>
        <taxon>Purpureocillium</taxon>
    </lineage>
</organism>
<dbReference type="RefSeq" id="XP_047838809.1">
    <property type="nucleotide sequence ID" value="XM_047982841.1"/>
</dbReference>
<dbReference type="AlphaFoldDB" id="A0A9Q8QA04"/>
<dbReference type="GO" id="GO:0005737">
    <property type="term" value="C:cytoplasm"/>
    <property type="evidence" value="ECO:0007669"/>
    <property type="project" value="TreeGrafter"/>
</dbReference>
<evidence type="ECO:0008006" key="4">
    <source>
        <dbReference type="Google" id="ProtNLM"/>
    </source>
</evidence>
<proteinExistence type="predicted"/>
<dbReference type="SUPFAM" id="SSF53254">
    <property type="entry name" value="Phosphoglycerate mutase-like"/>
    <property type="match status" value="1"/>
</dbReference>
<evidence type="ECO:0000313" key="3">
    <source>
        <dbReference type="Proteomes" id="UP000829364"/>
    </source>
</evidence>
<dbReference type="Proteomes" id="UP000829364">
    <property type="component" value="Chromosome 2"/>
</dbReference>
<dbReference type="OrthoDB" id="496981at2759"/>